<keyword evidence="1" id="KW-0732">Signal</keyword>
<keyword evidence="3" id="KW-1185">Reference proteome</keyword>
<evidence type="ECO:0000313" key="2">
    <source>
        <dbReference type="EMBL" id="MFC4294104.1"/>
    </source>
</evidence>
<dbReference type="Pfam" id="PF26624">
    <property type="entry name" value="DUF8200"/>
    <property type="match status" value="1"/>
</dbReference>
<sequence>MNAILNRSAIGQAAVVALALLGTAGSFGITAGQAHAATGGRYYRVQLEAPVTAARTQVVNDVAFNCAGSECAATKGTSRPEVVCARLAKKVGPIASFTAKGEALDADGLAKCNGVERSEVASK</sequence>
<dbReference type="NCBIfam" id="NF047636">
    <property type="entry name" value="CC_3452_fam"/>
    <property type="match status" value="1"/>
</dbReference>
<reference evidence="3" key="1">
    <citation type="journal article" date="2019" name="Int. J. Syst. Evol. Microbiol.">
        <title>The Global Catalogue of Microorganisms (GCM) 10K type strain sequencing project: providing services to taxonomists for standard genome sequencing and annotation.</title>
        <authorList>
            <consortium name="The Broad Institute Genomics Platform"/>
            <consortium name="The Broad Institute Genome Sequencing Center for Infectious Disease"/>
            <person name="Wu L."/>
            <person name="Ma J."/>
        </authorList>
    </citation>
    <scope>NUCLEOTIDE SEQUENCE [LARGE SCALE GENOMIC DNA]</scope>
    <source>
        <strain evidence="3">CGMCC 1.12989</strain>
    </source>
</reference>
<proteinExistence type="predicted"/>
<dbReference type="RefSeq" id="WP_379537570.1">
    <property type="nucleotide sequence ID" value="NZ_JBHSDR010000003.1"/>
</dbReference>
<evidence type="ECO:0008006" key="4">
    <source>
        <dbReference type="Google" id="ProtNLM"/>
    </source>
</evidence>
<protein>
    <recommendedName>
        <fullName evidence="4">Secreted protein</fullName>
    </recommendedName>
</protein>
<dbReference type="EMBL" id="JBHSDR010000003">
    <property type="protein sequence ID" value="MFC4294104.1"/>
    <property type="molecule type" value="Genomic_DNA"/>
</dbReference>
<comment type="caution">
    <text evidence="2">The sequence shown here is derived from an EMBL/GenBank/DDBJ whole genome shotgun (WGS) entry which is preliminary data.</text>
</comment>
<evidence type="ECO:0000313" key="3">
    <source>
        <dbReference type="Proteomes" id="UP001595828"/>
    </source>
</evidence>
<dbReference type="Proteomes" id="UP001595828">
    <property type="component" value="Unassembled WGS sequence"/>
</dbReference>
<feature type="chain" id="PRO_5046831322" description="Secreted protein" evidence="1">
    <location>
        <begin position="37"/>
        <end position="123"/>
    </location>
</feature>
<dbReference type="InterPro" id="IPR058067">
    <property type="entry name" value="CC_3452-like"/>
</dbReference>
<accession>A0ABV8RN26</accession>
<feature type="signal peptide" evidence="1">
    <location>
        <begin position="1"/>
        <end position="36"/>
    </location>
</feature>
<organism evidence="2 3">
    <name type="scientific">Novosphingobium tardum</name>
    <dbReference type="NCBI Taxonomy" id="1538021"/>
    <lineage>
        <taxon>Bacteria</taxon>
        <taxon>Pseudomonadati</taxon>
        <taxon>Pseudomonadota</taxon>
        <taxon>Alphaproteobacteria</taxon>
        <taxon>Sphingomonadales</taxon>
        <taxon>Sphingomonadaceae</taxon>
        <taxon>Novosphingobium</taxon>
    </lineage>
</organism>
<name>A0ABV8RN26_9SPHN</name>
<gene>
    <name evidence="2" type="ORF">ACFO0A_03420</name>
</gene>
<evidence type="ECO:0000256" key="1">
    <source>
        <dbReference type="SAM" id="SignalP"/>
    </source>
</evidence>
<dbReference type="InterPro" id="IPR058513">
    <property type="entry name" value="DUF8200"/>
</dbReference>